<evidence type="ECO:0000313" key="3">
    <source>
        <dbReference type="Proteomes" id="UP001161325"/>
    </source>
</evidence>
<keyword evidence="3" id="KW-1185">Reference proteome</keyword>
<accession>A0AA37Q525</accession>
<proteinExistence type="predicted"/>
<keyword evidence="1" id="KW-1133">Transmembrane helix</keyword>
<keyword evidence="1" id="KW-0472">Membrane</keyword>
<protein>
    <submittedName>
        <fullName evidence="2">Uncharacterized protein</fullName>
    </submittedName>
</protein>
<keyword evidence="1" id="KW-0812">Transmembrane</keyword>
<dbReference type="RefSeq" id="WP_284348358.1">
    <property type="nucleotide sequence ID" value="NZ_BRXS01000001.1"/>
</dbReference>
<organism evidence="2 3">
    <name type="scientific">Roseisolibacter agri</name>
    <dbReference type="NCBI Taxonomy" id="2014610"/>
    <lineage>
        <taxon>Bacteria</taxon>
        <taxon>Pseudomonadati</taxon>
        <taxon>Gemmatimonadota</taxon>
        <taxon>Gemmatimonadia</taxon>
        <taxon>Gemmatimonadales</taxon>
        <taxon>Gemmatimonadaceae</taxon>
        <taxon>Roseisolibacter</taxon>
    </lineage>
</organism>
<comment type="caution">
    <text evidence="2">The sequence shown here is derived from an EMBL/GenBank/DDBJ whole genome shotgun (WGS) entry which is preliminary data.</text>
</comment>
<evidence type="ECO:0000313" key="2">
    <source>
        <dbReference type="EMBL" id="GLC23912.1"/>
    </source>
</evidence>
<gene>
    <name evidence="2" type="ORF">rosag_04250</name>
</gene>
<dbReference type="Proteomes" id="UP001161325">
    <property type="component" value="Unassembled WGS sequence"/>
</dbReference>
<feature type="transmembrane region" description="Helical" evidence="1">
    <location>
        <begin position="105"/>
        <end position="127"/>
    </location>
</feature>
<sequence>MDHASSSEQARREAGYSRWPARGDVAQTIGVVGGPLALLLGLQVKYTIAQMWACESGTAVAMVHVTALVALLLAIGSGVAAASQWRPAARGADPGDEGGPVGRTRTLAVVGVGISALSALVIVSQWLPQLFLDPCRQ</sequence>
<feature type="transmembrane region" description="Helical" evidence="1">
    <location>
        <begin position="25"/>
        <end position="48"/>
    </location>
</feature>
<feature type="transmembrane region" description="Helical" evidence="1">
    <location>
        <begin position="60"/>
        <end position="85"/>
    </location>
</feature>
<evidence type="ECO:0000256" key="1">
    <source>
        <dbReference type="SAM" id="Phobius"/>
    </source>
</evidence>
<reference evidence="2" key="1">
    <citation type="submission" date="2022-08" db="EMBL/GenBank/DDBJ databases">
        <title>Draft genome sequencing of Roseisolibacter agri AW1220.</title>
        <authorList>
            <person name="Tobiishi Y."/>
            <person name="Tonouchi A."/>
        </authorList>
    </citation>
    <scope>NUCLEOTIDE SEQUENCE</scope>
    <source>
        <strain evidence="2">AW1220</strain>
    </source>
</reference>
<dbReference type="AlphaFoldDB" id="A0AA37Q525"/>
<dbReference type="EMBL" id="BRXS01000001">
    <property type="protein sequence ID" value="GLC23912.1"/>
    <property type="molecule type" value="Genomic_DNA"/>
</dbReference>
<name>A0AA37Q525_9BACT</name>